<dbReference type="InterPro" id="IPR003599">
    <property type="entry name" value="Ig_sub"/>
</dbReference>
<keyword evidence="2" id="KW-0899">Viral immunoevasion</keyword>
<keyword evidence="2" id="KW-0945">Host-virus interaction</keyword>
<evidence type="ECO:0000256" key="3">
    <source>
        <dbReference type="ARBA" id="ARBA00022830"/>
    </source>
</evidence>
<organism evidence="14 15">
    <name type="scientific">Clavelina lepadiformis</name>
    <name type="common">Light-bulb sea squirt</name>
    <name type="synonym">Ascidia lepadiformis</name>
    <dbReference type="NCBI Taxonomy" id="159417"/>
    <lineage>
        <taxon>Eukaryota</taxon>
        <taxon>Metazoa</taxon>
        <taxon>Chordata</taxon>
        <taxon>Tunicata</taxon>
        <taxon>Ascidiacea</taxon>
        <taxon>Aplousobranchia</taxon>
        <taxon>Clavelinidae</taxon>
        <taxon>Clavelina</taxon>
    </lineage>
</organism>
<keyword evidence="3" id="KW-1114">Inhibition of host interferon signaling pathway by virus</keyword>
<dbReference type="PANTHER" id="PTHR11890:SF44">
    <property type="entry name" value="X-LINKED INTERLEUKIN-1 RECEPTOR ACCESSORY PROTEIN-LIKE 2"/>
    <property type="match status" value="1"/>
</dbReference>
<dbReference type="PROSITE" id="PS50835">
    <property type="entry name" value="IG_LIKE"/>
    <property type="match status" value="1"/>
</dbReference>
<dbReference type="InterPro" id="IPR036179">
    <property type="entry name" value="Ig-like_dom_sf"/>
</dbReference>
<evidence type="ECO:0000256" key="1">
    <source>
        <dbReference type="ARBA" id="ARBA00022518"/>
    </source>
</evidence>
<feature type="chain" id="PRO_5046967337" description="Soluble interferon alpha/beta receptor OPG204" evidence="12">
    <location>
        <begin position="28"/>
        <end position="471"/>
    </location>
</feature>
<evidence type="ECO:0000256" key="4">
    <source>
        <dbReference type="ARBA" id="ARBA00023157"/>
    </source>
</evidence>
<keyword evidence="1" id="KW-0244">Early protein</keyword>
<dbReference type="EMBL" id="CAWYQH010000046">
    <property type="protein sequence ID" value="CAK8677635.1"/>
    <property type="molecule type" value="Genomic_DNA"/>
</dbReference>
<proteinExistence type="predicted"/>
<protein>
    <recommendedName>
        <fullName evidence="9">Soluble interferon alpha/beta receptor OPG204</fullName>
    </recommendedName>
</protein>
<feature type="domain" description="Ig-like" evidence="13">
    <location>
        <begin position="190"/>
        <end position="250"/>
    </location>
</feature>
<feature type="signal peptide" evidence="12">
    <location>
        <begin position="1"/>
        <end position="27"/>
    </location>
</feature>
<gene>
    <name evidence="14" type="ORF">CVLEPA_LOCUS6995</name>
</gene>
<dbReference type="InterPro" id="IPR015621">
    <property type="entry name" value="IL-1_rcpt_fam"/>
</dbReference>
<sequence>MFTVTLLSNVFLVAVVMTWAESRMVMAAPDIAPGLESLNCSQISDDITSQSVQSGLPFTFEFPASIQAPFLYDDYPEQSHNDSYVYYQGGDNFSFSNGLQFMVLDLDKNLLLFNESYTDEGDVPSYMVDVIGENNSINYAVVVANLNGKCAAARIQLSIAPVENQTCEGSIETSKYVIDRKVERYDLTILDCEVPDRNQPHGNGGNYTYRWFHDCAGLPDNVVTSKAHELHIQNVDFGNTGVYTCAIEHNGEVVSYVHHRVCVKAPRLTAAQLRVQCSTDRIFAKIGSTAVLECHGSLPGVNTSPIFVNVSWKKKIDDGEYDGGHSMTCKNIWSDSALSEDDTNVKCSYDIEDVPCLSRSPSAEEQKSRAIQIKMRMFIEDVHESDFGAYEVTLSTLGRDSSSSGMVTLMQNEIPRLSNNAAVFASCLGALVFLLVAAASILLLYRHRAKIQRLSRKATREQEPVTETMSI</sequence>
<keyword evidence="11" id="KW-0472">Membrane</keyword>
<keyword evidence="11" id="KW-1133">Transmembrane helix</keyword>
<evidence type="ECO:0000259" key="13">
    <source>
        <dbReference type="PROSITE" id="PS50835"/>
    </source>
</evidence>
<evidence type="ECO:0000256" key="9">
    <source>
        <dbReference type="ARBA" id="ARBA00041012"/>
    </source>
</evidence>
<dbReference type="SMART" id="SM00409">
    <property type="entry name" value="IG"/>
    <property type="match status" value="2"/>
</dbReference>
<dbReference type="Gene3D" id="2.60.40.10">
    <property type="entry name" value="Immunoglobulins"/>
    <property type="match status" value="1"/>
</dbReference>
<dbReference type="PANTHER" id="PTHR11890">
    <property type="entry name" value="INTERLEUKIN-1 RECEPTOR FAMILY MEMBER"/>
    <property type="match status" value="1"/>
</dbReference>
<comment type="function">
    <text evidence="10">Counteracts the antiviral effects of host IFN-alpha/beta and key IFN-inducible proteins involved in viral RNA degradation suxh as host OAS1. Acts as a soluble IFN-alpha receptor and thus inhibits the interaction between host IFN-alpha and its receptor.</text>
</comment>
<accession>A0ABP0FD55</accession>
<dbReference type="Proteomes" id="UP001642483">
    <property type="component" value="Unassembled WGS sequence"/>
</dbReference>
<evidence type="ECO:0000256" key="11">
    <source>
        <dbReference type="SAM" id="Phobius"/>
    </source>
</evidence>
<evidence type="ECO:0000256" key="2">
    <source>
        <dbReference type="ARBA" id="ARBA00022632"/>
    </source>
</evidence>
<keyword evidence="12" id="KW-0732">Signal</keyword>
<dbReference type="SUPFAM" id="SSF48726">
    <property type="entry name" value="Immunoglobulin"/>
    <property type="match status" value="1"/>
</dbReference>
<dbReference type="InterPro" id="IPR007110">
    <property type="entry name" value="Ig-like_dom"/>
</dbReference>
<comment type="subunit">
    <text evidence="8">Interacts with host IFNA1.</text>
</comment>
<keyword evidence="2" id="KW-1090">Inhibition of host innate immune response by virus</keyword>
<keyword evidence="15" id="KW-1185">Reference proteome</keyword>
<evidence type="ECO:0000256" key="7">
    <source>
        <dbReference type="ARBA" id="ARBA00023319"/>
    </source>
</evidence>
<evidence type="ECO:0000256" key="10">
    <source>
        <dbReference type="ARBA" id="ARBA00045444"/>
    </source>
</evidence>
<feature type="transmembrane region" description="Helical" evidence="11">
    <location>
        <begin position="421"/>
        <end position="445"/>
    </location>
</feature>
<evidence type="ECO:0000313" key="14">
    <source>
        <dbReference type="EMBL" id="CAK8677635.1"/>
    </source>
</evidence>
<comment type="caution">
    <text evidence="14">The sequence shown here is derived from an EMBL/GenBank/DDBJ whole genome shotgun (WGS) entry which is preliminary data.</text>
</comment>
<dbReference type="CDD" id="cd00096">
    <property type="entry name" value="Ig"/>
    <property type="match status" value="1"/>
</dbReference>
<evidence type="ECO:0000256" key="5">
    <source>
        <dbReference type="ARBA" id="ARBA00023180"/>
    </source>
</evidence>
<keyword evidence="7" id="KW-0393">Immunoglobulin domain</keyword>
<evidence type="ECO:0000313" key="15">
    <source>
        <dbReference type="Proteomes" id="UP001642483"/>
    </source>
</evidence>
<evidence type="ECO:0000256" key="8">
    <source>
        <dbReference type="ARBA" id="ARBA00038761"/>
    </source>
</evidence>
<keyword evidence="11" id="KW-0812">Transmembrane</keyword>
<keyword evidence="6" id="KW-0922">Interferon antiviral system evasion</keyword>
<dbReference type="InterPro" id="IPR013783">
    <property type="entry name" value="Ig-like_fold"/>
</dbReference>
<keyword evidence="5" id="KW-0325">Glycoprotein</keyword>
<keyword evidence="4" id="KW-1015">Disulfide bond</keyword>
<reference evidence="14 15" key="1">
    <citation type="submission" date="2024-02" db="EMBL/GenBank/DDBJ databases">
        <authorList>
            <person name="Daric V."/>
            <person name="Darras S."/>
        </authorList>
    </citation>
    <scope>NUCLEOTIDE SEQUENCE [LARGE SCALE GENOMIC DNA]</scope>
</reference>
<evidence type="ECO:0000256" key="12">
    <source>
        <dbReference type="SAM" id="SignalP"/>
    </source>
</evidence>
<evidence type="ECO:0000256" key="6">
    <source>
        <dbReference type="ARBA" id="ARBA00023258"/>
    </source>
</evidence>
<name>A0ABP0FD55_CLALP</name>